<proteinExistence type="predicted"/>
<name>A0ABN9GWU6_9NEOB</name>
<dbReference type="Proteomes" id="UP001162483">
    <property type="component" value="Unassembled WGS sequence"/>
</dbReference>
<dbReference type="EMBL" id="CATNWA010019374">
    <property type="protein sequence ID" value="CAI9612862.1"/>
    <property type="molecule type" value="Genomic_DNA"/>
</dbReference>
<comment type="caution">
    <text evidence="1">The sequence shown here is derived from an EMBL/GenBank/DDBJ whole genome shotgun (WGS) entry which is preliminary data.</text>
</comment>
<accession>A0ABN9GWU6</accession>
<feature type="non-terminal residue" evidence="1">
    <location>
        <position position="46"/>
    </location>
</feature>
<evidence type="ECO:0000313" key="1">
    <source>
        <dbReference type="EMBL" id="CAI9612862.1"/>
    </source>
</evidence>
<sequence length="46" mass="4941">MDRICGWSIMDRSPIHYAPSADPIHSAGIVGGGCHQVLSHRVTPTL</sequence>
<organism evidence="1 2">
    <name type="scientific">Staurois parvus</name>
    <dbReference type="NCBI Taxonomy" id="386267"/>
    <lineage>
        <taxon>Eukaryota</taxon>
        <taxon>Metazoa</taxon>
        <taxon>Chordata</taxon>
        <taxon>Craniata</taxon>
        <taxon>Vertebrata</taxon>
        <taxon>Euteleostomi</taxon>
        <taxon>Amphibia</taxon>
        <taxon>Batrachia</taxon>
        <taxon>Anura</taxon>
        <taxon>Neobatrachia</taxon>
        <taxon>Ranoidea</taxon>
        <taxon>Ranidae</taxon>
        <taxon>Staurois</taxon>
    </lineage>
</organism>
<keyword evidence="2" id="KW-1185">Reference proteome</keyword>
<reference evidence="1" key="1">
    <citation type="submission" date="2023-05" db="EMBL/GenBank/DDBJ databases">
        <authorList>
            <person name="Stuckert A."/>
        </authorList>
    </citation>
    <scope>NUCLEOTIDE SEQUENCE</scope>
</reference>
<dbReference type="PROSITE" id="PS51257">
    <property type="entry name" value="PROKAR_LIPOPROTEIN"/>
    <property type="match status" value="1"/>
</dbReference>
<evidence type="ECO:0000313" key="2">
    <source>
        <dbReference type="Proteomes" id="UP001162483"/>
    </source>
</evidence>
<gene>
    <name evidence="1" type="ORF">SPARVUS_LOCUS14785888</name>
</gene>
<protein>
    <submittedName>
        <fullName evidence="1">Uncharacterized protein</fullName>
    </submittedName>
</protein>